<dbReference type="SUPFAM" id="SSF75005">
    <property type="entry name" value="Arabinanase/levansucrase/invertase"/>
    <property type="match status" value="1"/>
</dbReference>
<protein>
    <submittedName>
        <fullName evidence="5">Levanase</fullName>
    </submittedName>
</protein>
<dbReference type="SMART" id="SM00640">
    <property type="entry name" value="Glyco_32"/>
    <property type="match status" value="1"/>
</dbReference>
<dbReference type="GO" id="GO:0005987">
    <property type="term" value="P:sucrose catabolic process"/>
    <property type="evidence" value="ECO:0007669"/>
    <property type="project" value="TreeGrafter"/>
</dbReference>
<dbReference type="eggNOG" id="COG1621">
    <property type="taxonomic scope" value="Bacteria"/>
</dbReference>
<dbReference type="InterPro" id="IPR013148">
    <property type="entry name" value="Glyco_hydro_32_N"/>
</dbReference>
<dbReference type="STRING" id="31964.CMS0939"/>
<keyword evidence="6" id="KW-1185">Reference proteome</keyword>
<dbReference type="EMBL" id="AM849034">
    <property type="protein sequence ID" value="CAQ01054.1"/>
    <property type="molecule type" value="Genomic_DNA"/>
</dbReference>
<evidence type="ECO:0000256" key="3">
    <source>
        <dbReference type="ARBA" id="ARBA00023295"/>
    </source>
</evidence>
<dbReference type="InterPro" id="IPR001362">
    <property type="entry name" value="Glyco_hydro_32"/>
</dbReference>
<name>B0RFJ4_CLASE</name>
<dbReference type="CDD" id="cd18622">
    <property type="entry name" value="GH32_Inu-like"/>
    <property type="match status" value="1"/>
</dbReference>
<evidence type="ECO:0000256" key="2">
    <source>
        <dbReference type="ARBA" id="ARBA00022801"/>
    </source>
</evidence>
<dbReference type="PANTHER" id="PTHR42800:SF1">
    <property type="entry name" value="EXOINULINASE INUD (AFU_ORTHOLOGUE AFUA_5G00480)"/>
    <property type="match status" value="1"/>
</dbReference>
<dbReference type="RefSeq" id="WP_012298352.1">
    <property type="nucleotide sequence ID" value="NC_010407.1"/>
</dbReference>
<evidence type="ECO:0000313" key="5">
    <source>
        <dbReference type="EMBL" id="CAQ01054.1"/>
    </source>
</evidence>
<dbReference type="GeneID" id="29470753"/>
<accession>B0RFJ4</accession>
<evidence type="ECO:0000256" key="1">
    <source>
        <dbReference type="ARBA" id="ARBA00009902"/>
    </source>
</evidence>
<organism evidence="5 6">
    <name type="scientific">Clavibacter sepedonicus</name>
    <name type="common">Clavibacter michiganensis subsp. sepedonicus</name>
    <dbReference type="NCBI Taxonomy" id="31964"/>
    <lineage>
        <taxon>Bacteria</taxon>
        <taxon>Bacillati</taxon>
        <taxon>Actinomycetota</taxon>
        <taxon>Actinomycetes</taxon>
        <taxon>Micrococcales</taxon>
        <taxon>Microbacteriaceae</taxon>
        <taxon>Clavibacter</taxon>
    </lineage>
</organism>
<gene>
    <name evidence="5" type="ordered locus">CMS0939</name>
</gene>
<dbReference type="KEGG" id="cms:CMS0939"/>
<evidence type="ECO:0000256" key="4">
    <source>
        <dbReference type="RuleBase" id="RU362110"/>
    </source>
</evidence>
<dbReference type="SUPFAM" id="SSF49899">
    <property type="entry name" value="Concanavalin A-like lectins/glucanases"/>
    <property type="match status" value="1"/>
</dbReference>
<evidence type="ECO:0000313" key="6">
    <source>
        <dbReference type="Proteomes" id="UP000001318"/>
    </source>
</evidence>
<dbReference type="InterPro" id="IPR013320">
    <property type="entry name" value="ConA-like_dom_sf"/>
</dbReference>
<comment type="similarity">
    <text evidence="1 4">Belongs to the glycosyl hydrolase 32 family.</text>
</comment>
<keyword evidence="3 4" id="KW-0326">Glycosidase</keyword>
<proteinExistence type="inferred from homology"/>
<dbReference type="Pfam" id="PF08244">
    <property type="entry name" value="Glyco_hydro_32C"/>
    <property type="match status" value="1"/>
</dbReference>
<dbReference type="CAZy" id="GH32">
    <property type="family name" value="Glycoside Hydrolase Family 32"/>
</dbReference>
<dbReference type="AlphaFoldDB" id="B0RFJ4"/>
<dbReference type="GO" id="GO:0005737">
    <property type="term" value="C:cytoplasm"/>
    <property type="evidence" value="ECO:0007669"/>
    <property type="project" value="TreeGrafter"/>
</dbReference>
<dbReference type="Proteomes" id="UP000001318">
    <property type="component" value="Chromosome"/>
</dbReference>
<dbReference type="Gene3D" id="2.60.120.560">
    <property type="entry name" value="Exo-inulinase, domain 1"/>
    <property type="match status" value="1"/>
</dbReference>
<dbReference type="GO" id="GO:0004575">
    <property type="term" value="F:sucrose alpha-glucosidase activity"/>
    <property type="evidence" value="ECO:0007669"/>
    <property type="project" value="TreeGrafter"/>
</dbReference>
<dbReference type="PANTHER" id="PTHR42800">
    <property type="entry name" value="EXOINULINASE INUD (AFU_ORTHOLOGUE AFUA_5G00480)"/>
    <property type="match status" value="1"/>
</dbReference>
<dbReference type="Gene3D" id="2.115.10.20">
    <property type="entry name" value="Glycosyl hydrolase domain, family 43"/>
    <property type="match status" value="1"/>
</dbReference>
<reference evidence="5 6" key="1">
    <citation type="journal article" date="2008" name="J. Bacteriol.">
        <title>Genome of the actinomycete plant pathogen Clavibacter michiganensis subsp. sepedonicus suggests recent niche adaptation.</title>
        <authorList>
            <person name="Bentley S.D."/>
            <person name="Corton C."/>
            <person name="Brown S.E."/>
            <person name="Barron A."/>
            <person name="Clark L."/>
            <person name="Doggett J."/>
            <person name="Harris B."/>
            <person name="Ormond D."/>
            <person name="Quail M.A."/>
            <person name="May G."/>
            <person name="Francis D."/>
            <person name="Knudson D."/>
            <person name="Parkhill J."/>
            <person name="Ishimaru C.A."/>
        </authorList>
    </citation>
    <scope>NUCLEOTIDE SEQUENCE [LARGE SCALE GENOMIC DNA]</scope>
    <source>
        <strain evidence="6">ATCC 33113 / DSM 20744 / JCM 9667 / LMG 2889 / ICMP 2535 / C-1</strain>
    </source>
</reference>
<sequence>MESARPPLAPRTAHPRGRMAALAAAAALVCALAVPASSATAEPTVPADGFADGFAADADRYRAQYHFTVPDHWKNDPQRPVVIDGVTHYYYLYNADYDQEVGTSWRLATTTDGVAWADQGIAAEKKTNPNFDLWSGSAVVDPEGTAGFGRGAVVMLVTQMDHPTPQQIVDASGPQAQFLWYSTDGGRTFTPSGEEAVLPNPGVRDFRDPKVVWDDERGSWVMLIAEGATLSFSTSPDLRSWTRVSTFAADGLGVLECPDLFRITADDGTSKWVLGASANGYATGEPNTYAYWTGSFDGRAFVPDPGTGHRWLDQGFDWYGAVTWADPTAQHEERRLAVGWMNNWSYPKAGPTWESDGFTGTDSITREIRLARADGGYRLLSQPIAALAGHATSVRELGPVRVDGSVVLPYAGTAYQLETEIAWDRLDNVGLQLRRSADGSRHADVGVFRDTLYANRGGTGNPDPTGNKLESRSPFDASAKEVKLRILVDRTTVEVFVDYGEVVHSSQVFAEPADAGIALFTQGGAATFSNLRITEFADLAQRPAHVLADFEGTTAGVGWTGTGDLVGLAPNGSPLVGRVGRQALDTYVPGRGDAATGTLTSPPFTIDRDAIHLLIAGGDHGLGAEPATSVNLLVDGEPVRTATGDDSAKLRPVAWDVSDLAGRTARIQVLDDATGAWGHLMVDQVMLAD</sequence>
<dbReference type="CAZy" id="CBM38">
    <property type="family name" value="Carbohydrate-Binding Module Family 38"/>
</dbReference>
<dbReference type="InterPro" id="IPR023296">
    <property type="entry name" value="Glyco_hydro_beta-prop_sf"/>
</dbReference>
<dbReference type="Pfam" id="PF00251">
    <property type="entry name" value="Glyco_hydro_32N"/>
    <property type="match status" value="1"/>
</dbReference>
<dbReference type="InterPro" id="IPR013189">
    <property type="entry name" value="Glyco_hydro_32_C"/>
</dbReference>
<keyword evidence="2 4" id="KW-0378">Hydrolase</keyword>
<dbReference type="HOGENOM" id="CLU_001528_3_2_11"/>